<accession>A0AA35R4M4</accession>
<comment type="caution">
    <text evidence="1">The sequence shown here is derived from an EMBL/GenBank/DDBJ whole genome shotgun (WGS) entry which is preliminary data.</text>
</comment>
<gene>
    <name evidence="1" type="ORF">GBAR_LOCUS3514</name>
</gene>
<dbReference type="AlphaFoldDB" id="A0AA35R4M4"/>
<evidence type="ECO:0000313" key="2">
    <source>
        <dbReference type="Proteomes" id="UP001174909"/>
    </source>
</evidence>
<name>A0AA35R4M4_GEOBA</name>
<organism evidence="1 2">
    <name type="scientific">Geodia barretti</name>
    <name type="common">Barrett's horny sponge</name>
    <dbReference type="NCBI Taxonomy" id="519541"/>
    <lineage>
        <taxon>Eukaryota</taxon>
        <taxon>Metazoa</taxon>
        <taxon>Porifera</taxon>
        <taxon>Demospongiae</taxon>
        <taxon>Heteroscleromorpha</taxon>
        <taxon>Tetractinellida</taxon>
        <taxon>Astrophorina</taxon>
        <taxon>Geodiidae</taxon>
        <taxon>Geodia</taxon>
    </lineage>
</organism>
<dbReference type="EMBL" id="CASHTH010000500">
    <property type="protein sequence ID" value="CAI8002961.1"/>
    <property type="molecule type" value="Genomic_DNA"/>
</dbReference>
<evidence type="ECO:0000313" key="1">
    <source>
        <dbReference type="EMBL" id="CAI8002961.1"/>
    </source>
</evidence>
<proteinExistence type="predicted"/>
<dbReference type="Proteomes" id="UP001174909">
    <property type="component" value="Unassembled WGS sequence"/>
</dbReference>
<sequence>MFTRDSSKVICEESQLKREVVMRCTKHCRQSG</sequence>
<protein>
    <submittedName>
        <fullName evidence="1">Uncharacterized protein</fullName>
    </submittedName>
</protein>
<reference evidence="1" key="1">
    <citation type="submission" date="2023-03" db="EMBL/GenBank/DDBJ databases">
        <authorList>
            <person name="Steffen K."/>
            <person name="Cardenas P."/>
        </authorList>
    </citation>
    <scope>NUCLEOTIDE SEQUENCE</scope>
</reference>
<keyword evidence="2" id="KW-1185">Reference proteome</keyword>